<comment type="caution">
    <text evidence="2">The sequence shown here is derived from an EMBL/GenBank/DDBJ whole genome shotgun (WGS) entry which is preliminary data.</text>
</comment>
<dbReference type="EMBL" id="JAGYPE010000003">
    <property type="protein sequence ID" value="MBS4183553.1"/>
    <property type="molecule type" value="Genomic_DNA"/>
</dbReference>
<evidence type="ECO:0000256" key="1">
    <source>
        <dbReference type="SAM" id="MobiDB-lite"/>
    </source>
</evidence>
<feature type="compositionally biased region" description="Basic and acidic residues" evidence="1">
    <location>
        <begin position="20"/>
        <end position="30"/>
    </location>
</feature>
<sequence>MNWDLPRRSGIPSSDGGAETEDRSHLSSTSYDRRNLLSELEEVDARIEYVRATDPSGFRDFTVAYDVASMAVIRVRAILEVEEFAYVAGAVDEADVKGLTAVRNFVAHRGYVHANADMLWSAVTEYLPRVVEALRRAVSRSDGE</sequence>
<evidence type="ECO:0000313" key="2">
    <source>
        <dbReference type="EMBL" id="MBS4183553.1"/>
    </source>
</evidence>
<name>A0A942T1P7_9BACI</name>
<dbReference type="AlphaFoldDB" id="A0A942T1P7"/>
<organism evidence="2">
    <name type="scientific">Neobacillus citreus</name>
    <dbReference type="NCBI Taxonomy" id="2833578"/>
    <lineage>
        <taxon>Bacteria</taxon>
        <taxon>Bacillati</taxon>
        <taxon>Bacillota</taxon>
        <taxon>Bacilli</taxon>
        <taxon>Bacillales</taxon>
        <taxon>Bacillaceae</taxon>
        <taxon>Neobacillus</taxon>
    </lineage>
</organism>
<protein>
    <submittedName>
        <fullName evidence="2">Uncharacterized protein</fullName>
    </submittedName>
</protein>
<reference evidence="2" key="1">
    <citation type="submission" date="2021-05" db="EMBL/GenBank/DDBJ databases">
        <title>Novel Bacillus species.</title>
        <authorList>
            <person name="Liu G."/>
        </authorList>
    </citation>
    <scope>NUCLEOTIDE SEQUENCE</scope>
    <source>
        <strain evidence="2">FJAT-50051</strain>
    </source>
</reference>
<feature type="region of interest" description="Disordered" evidence="1">
    <location>
        <begin position="1"/>
        <end position="30"/>
    </location>
</feature>
<accession>A0A942T1P7</accession>
<proteinExistence type="predicted"/>
<gene>
    <name evidence="2" type="ORF">KHB02_19355</name>
</gene>